<feature type="active site" description="Charge relay system" evidence="5">
    <location>
        <position position="326"/>
    </location>
</feature>
<comment type="similarity">
    <text evidence="4">Belongs to the serine esterase family.</text>
</comment>
<dbReference type="Proteomes" id="UP000308768">
    <property type="component" value="Unassembled WGS sequence"/>
</dbReference>
<dbReference type="PANTHER" id="PTHR10272:SF7">
    <property type="entry name" value="PHOSPHOLIPASE-RELATED"/>
    <property type="match status" value="1"/>
</dbReference>
<dbReference type="PANTHER" id="PTHR10272">
    <property type="entry name" value="PLATELET-ACTIVATING FACTOR ACETYLHYDROLASE"/>
    <property type="match status" value="1"/>
</dbReference>
<evidence type="ECO:0000313" key="6">
    <source>
        <dbReference type="EMBL" id="TKA63970.1"/>
    </source>
</evidence>
<dbReference type="STRING" id="331657.A0A4U0WLH0"/>
<dbReference type="EC" id="3.1.1.47" evidence="4"/>
<dbReference type="PIRSF" id="PIRSF018169">
    <property type="entry name" value="PAF_acetylhydrolase"/>
    <property type="match status" value="1"/>
</dbReference>
<dbReference type="GO" id="GO:0003847">
    <property type="term" value="F:1-alkyl-2-acetylglycerophosphocholine esterase activity"/>
    <property type="evidence" value="ECO:0007669"/>
    <property type="project" value="UniProtKB-UniRule"/>
</dbReference>
<dbReference type="SUPFAM" id="SSF53474">
    <property type="entry name" value="alpha/beta-Hydrolases"/>
    <property type="match status" value="1"/>
</dbReference>
<keyword evidence="3 4" id="KW-0443">Lipid metabolism</keyword>
<comment type="catalytic activity">
    <reaction evidence="4">
        <text>a 1-O-alkyl-2-acetyl-sn-glycero-3-phosphocholine + H2O = a 1-O-alkyl-sn-glycero-3-phosphocholine + acetate + H(+)</text>
        <dbReference type="Rhea" id="RHEA:17777"/>
        <dbReference type="ChEBI" id="CHEBI:15377"/>
        <dbReference type="ChEBI" id="CHEBI:15378"/>
        <dbReference type="ChEBI" id="CHEBI:30089"/>
        <dbReference type="ChEBI" id="CHEBI:30909"/>
        <dbReference type="ChEBI" id="CHEBI:36707"/>
        <dbReference type="EC" id="3.1.1.47"/>
    </reaction>
</comment>
<organism evidence="6 7">
    <name type="scientific">Cryomyces minteri</name>
    <dbReference type="NCBI Taxonomy" id="331657"/>
    <lineage>
        <taxon>Eukaryota</taxon>
        <taxon>Fungi</taxon>
        <taxon>Dikarya</taxon>
        <taxon>Ascomycota</taxon>
        <taxon>Pezizomycotina</taxon>
        <taxon>Dothideomycetes</taxon>
        <taxon>Dothideomycetes incertae sedis</taxon>
        <taxon>Cryomyces</taxon>
    </lineage>
</organism>
<dbReference type="Pfam" id="PF03403">
    <property type="entry name" value="PAF-AH_p_II"/>
    <property type="match status" value="1"/>
</dbReference>
<evidence type="ECO:0000256" key="2">
    <source>
        <dbReference type="ARBA" id="ARBA00022963"/>
    </source>
</evidence>
<feature type="active site" description="Nucleophile" evidence="5">
    <location>
        <position position="273"/>
    </location>
</feature>
<proteinExistence type="inferred from homology"/>
<keyword evidence="7" id="KW-1185">Reference proteome</keyword>
<evidence type="ECO:0000256" key="1">
    <source>
        <dbReference type="ARBA" id="ARBA00022801"/>
    </source>
</evidence>
<evidence type="ECO:0000313" key="7">
    <source>
        <dbReference type="Proteomes" id="UP000308768"/>
    </source>
</evidence>
<dbReference type="OrthoDB" id="2363873at2759"/>
<reference evidence="6 7" key="1">
    <citation type="submission" date="2017-03" db="EMBL/GenBank/DDBJ databases">
        <title>Genomes of endolithic fungi from Antarctica.</title>
        <authorList>
            <person name="Coleine C."/>
            <person name="Masonjones S."/>
            <person name="Stajich J.E."/>
        </authorList>
    </citation>
    <scope>NUCLEOTIDE SEQUENCE [LARGE SCALE GENOMIC DNA]</scope>
    <source>
        <strain evidence="6 7">CCFEE 5187</strain>
    </source>
</reference>
<dbReference type="InterPro" id="IPR016715">
    <property type="entry name" value="PAF_acetylhydro_eukaryote"/>
</dbReference>
<evidence type="ECO:0000256" key="3">
    <source>
        <dbReference type="ARBA" id="ARBA00023098"/>
    </source>
</evidence>
<gene>
    <name evidence="6" type="ORF">B0A49_07931</name>
</gene>
<dbReference type="AlphaFoldDB" id="A0A4U0WLH0"/>
<evidence type="ECO:0000256" key="5">
    <source>
        <dbReference type="PIRSR" id="PIRSR018169-1"/>
    </source>
</evidence>
<dbReference type="GO" id="GO:0016042">
    <property type="term" value="P:lipid catabolic process"/>
    <property type="evidence" value="ECO:0007669"/>
    <property type="project" value="UniProtKB-KW"/>
</dbReference>
<protein>
    <recommendedName>
        <fullName evidence="4">Putative phospholipase</fullName>
        <ecNumber evidence="4">3.1.1.47</ecNumber>
    </recommendedName>
</protein>
<sequence>MPLRVPSMSFLSRLNPTPSFPNYTGPYQVGTVDVEIAASELNSPAPAPDPEIATVGFRIFYPCEQPTGHERPVRWIPHPQRDIVSAYARFLGGGSTFAEVFSFFPQLLYYMTIPAHRNAKLLAPATSTKRWPVVVFSHGLGGGRNTYSHICGSLASHGMVVVAPDHRDGSSPIQYVRATDHSKARTVDYRKYSHQASPEVYEGRDDQLRIRTWELGLAHAALLKIDAGDNVNNLDPNSTHHSKKESDRNEVLSMFAHSLDVHTPGHITWAGHSFGAATTVQLTKSVFWSHNAKDSPPRSYKPLFTASPSSAIAQQITASSPVALLDFWCLPLRSPSTSWLWSKPMPSYAPSGPGGSVVLGVLSEAFFKWSGNLRDTQRALSPPSSSPNFPAPHLFYPATSAHLSQSDFGILFPWVTKRVFKAEEPERTLRLNTRAILQLLRETPGHLEVADTSAVDREEEAGGEAPVGAGKGDERILRRDGGVRGWVYVEADGRAHNGVGVDMDEKKGPGDVVMEEGMLGEMKA</sequence>
<dbReference type="EMBL" id="NAJN01001329">
    <property type="protein sequence ID" value="TKA63970.1"/>
    <property type="molecule type" value="Genomic_DNA"/>
</dbReference>
<accession>A0A4U0WLH0</accession>
<keyword evidence="2 4" id="KW-0442">Lipid degradation</keyword>
<dbReference type="Gene3D" id="3.40.50.1820">
    <property type="entry name" value="alpha/beta hydrolase"/>
    <property type="match status" value="1"/>
</dbReference>
<dbReference type="InterPro" id="IPR029058">
    <property type="entry name" value="AB_hydrolase_fold"/>
</dbReference>
<keyword evidence="1 4" id="KW-0378">Hydrolase</keyword>
<comment type="caution">
    <text evidence="6">The sequence shown here is derived from an EMBL/GenBank/DDBJ whole genome shotgun (WGS) entry which is preliminary data.</text>
</comment>
<feature type="active site" description="Charge relay system" evidence="5">
    <location>
        <position position="402"/>
    </location>
</feature>
<evidence type="ECO:0000256" key="4">
    <source>
        <dbReference type="PIRNR" id="PIRNR018169"/>
    </source>
</evidence>
<name>A0A4U0WLH0_9PEZI</name>